<keyword evidence="2" id="KW-1185">Reference proteome</keyword>
<reference evidence="1" key="1">
    <citation type="submission" date="2021-06" db="EMBL/GenBank/DDBJ databases">
        <authorList>
            <person name="Kallberg Y."/>
            <person name="Tangrot J."/>
            <person name="Rosling A."/>
        </authorList>
    </citation>
    <scope>NUCLEOTIDE SEQUENCE</scope>
    <source>
        <strain evidence="1">CL356</strain>
    </source>
</reference>
<accession>A0ACA9JXB1</accession>
<dbReference type="EMBL" id="CAJVPT010000221">
    <property type="protein sequence ID" value="CAG8440843.1"/>
    <property type="molecule type" value="Genomic_DNA"/>
</dbReference>
<comment type="caution">
    <text evidence="1">The sequence shown here is derived from an EMBL/GenBank/DDBJ whole genome shotgun (WGS) entry which is preliminary data.</text>
</comment>
<proteinExistence type="predicted"/>
<name>A0ACA9JXB1_9GLOM</name>
<evidence type="ECO:0000313" key="2">
    <source>
        <dbReference type="Proteomes" id="UP000789525"/>
    </source>
</evidence>
<organism evidence="1 2">
    <name type="scientific">Acaulospora colombiana</name>
    <dbReference type="NCBI Taxonomy" id="27376"/>
    <lineage>
        <taxon>Eukaryota</taxon>
        <taxon>Fungi</taxon>
        <taxon>Fungi incertae sedis</taxon>
        <taxon>Mucoromycota</taxon>
        <taxon>Glomeromycotina</taxon>
        <taxon>Glomeromycetes</taxon>
        <taxon>Diversisporales</taxon>
        <taxon>Acaulosporaceae</taxon>
        <taxon>Acaulospora</taxon>
    </lineage>
</organism>
<sequence>MSLEPQNREIKSSTNASQPKGHEISAYHAHKDLARIKLENKRNEIVRLRKTINARNAYINQKNQIIKMNKVREENATRVHEVITVSSANILVSLRLIYHSLQHSFGDESAMDKAGGEVENCLQIAKNFGKQLEDMISLPSQVNSEKVEGDVDTSVDSEEEALVDVGIESMVAQYHQTESIIGELSTDLERKER</sequence>
<gene>
    <name evidence="1" type="ORF">ACOLOM_LOCUS214</name>
</gene>
<evidence type="ECO:0000313" key="1">
    <source>
        <dbReference type="EMBL" id="CAG8440843.1"/>
    </source>
</evidence>
<dbReference type="Proteomes" id="UP000789525">
    <property type="component" value="Unassembled WGS sequence"/>
</dbReference>
<protein>
    <submittedName>
        <fullName evidence="1">12551_t:CDS:1</fullName>
    </submittedName>
</protein>